<proteinExistence type="predicted"/>
<keyword evidence="2" id="KW-1185">Reference proteome</keyword>
<dbReference type="EMBL" id="JADWDJ010000020">
    <property type="protein sequence ID" value="KAG5264654.1"/>
    <property type="molecule type" value="Genomic_DNA"/>
</dbReference>
<name>A0AAV6FQA0_9TELE</name>
<comment type="caution">
    <text evidence="1">The sequence shown here is derived from an EMBL/GenBank/DDBJ whole genome shotgun (WGS) entry which is preliminary data.</text>
</comment>
<evidence type="ECO:0000313" key="2">
    <source>
        <dbReference type="Proteomes" id="UP000823561"/>
    </source>
</evidence>
<protein>
    <submittedName>
        <fullName evidence="1">Uncharacterized protein</fullName>
    </submittedName>
</protein>
<sequence length="257" mass="29895">MQDRPECLPYCLCFMKKSAFCLDRVTFNEKKELLRLFLKLQEQGSVNSYLTVEDVIEWFYCHERKMFTDWLPELKESSDDKTWLTWQVNAHLRMQDIEQEVRRELLVRHLVSVSREGDELQDCDQRIHSAPSDLGWVVDIQKTPDDLKMPLLKRILRDLEVEIKYYQCSRLHTRSEVVADVVTRLFFMVKTDPSGTPCNGSSMKLTELAMDVVHAVLGNLSSRLPISSLQAQYSHPAAARMTQSIHHKLVEGHDTRG</sequence>
<dbReference type="Proteomes" id="UP000823561">
    <property type="component" value="Chromosome 20"/>
</dbReference>
<dbReference type="AlphaFoldDB" id="A0AAV6FQA0"/>
<gene>
    <name evidence="1" type="ORF">AALO_G00256550</name>
</gene>
<evidence type="ECO:0000313" key="1">
    <source>
        <dbReference type="EMBL" id="KAG5264654.1"/>
    </source>
</evidence>
<reference evidence="1" key="1">
    <citation type="submission" date="2020-10" db="EMBL/GenBank/DDBJ databases">
        <title>Chromosome-scale genome assembly of the Allis shad, Alosa alosa.</title>
        <authorList>
            <person name="Margot Z."/>
            <person name="Christophe K."/>
            <person name="Cabau C."/>
            <person name="Louis A."/>
            <person name="Berthelot C."/>
            <person name="Parey E."/>
            <person name="Roest Crollius H."/>
            <person name="Montfort J."/>
            <person name="Robinson-Rechavi M."/>
            <person name="Bucao C."/>
            <person name="Bouchez O."/>
            <person name="Gislard M."/>
            <person name="Lluch J."/>
            <person name="Milhes M."/>
            <person name="Lampietro C."/>
            <person name="Lopez Roques C."/>
            <person name="Donnadieu C."/>
            <person name="Braasch I."/>
            <person name="Desvignes T."/>
            <person name="Postlethwait J."/>
            <person name="Bobe J."/>
            <person name="Guiguen Y."/>
        </authorList>
    </citation>
    <scope>NUCLEOTIDE SEQUENCE</scope>
    <source>
        <strain evidence="1">M-15738</strain>
        <tissue evidence="1">Blood</tissue>
    </source>
</reference>
<organism evidence="1 2">
    <name type="scientific">Alosa alosa</name>
    <name type="common">allis shad</name>
    <dbReference type="NCBI Taxonomy" id="278164"/>
    <lineage>
        <taxon>Eukaryota</taxon>
        <taxon>Metazoa</taxon>
        <taxon>Chordata</taxon>
        <taxon>Craniata</taxon>
        <taxon>Vertebrata</taxon>
        <taxon>Euteleostomi</taxon>
        <taxon>Actinopterygii</taxon>
        <taxon>Neopterygii</taxon>
        <taxon>Teleostei</taxon>
        <taxon>Clupei</taxon>
        <taxon>Clupeiformes</taxon>
        <taxon>Clupeoidei</taxon>
        <taxon>Clupeidae</taxon>
        <taxon>Alosa</taxon>
    </lineage>
</organism>
<accession>A0AAV6FQA0</accession>